<keyword evidence="1" id="KW-0812">Transmembrane</keyword>
<dbReference type="EMBL" id="LR590484">
    <property type="protein sequence ID" value="VTR32108.1"/>
    <property type="molecule type" value="Genomic_DNA"/>
</dbReference>
<proteinExistence type="predicted"/>
<feature type="transmembrane region" description="Helical" evidence="1">
    <location>
        <begin position="7"/>
        <end position="25"/>
    </location>
</feature>
<evidence type="ECO:0000256" key="1">
    <source>
        <dbReference type="SAM" id="Phobius"/>
    </source>
</evidence>
<dbReference type="EMBL" id="JBEOQB010000001">
    <property type="protein sequence ID" value="MEZ0450395.1"/>
    <property type="molecule type" value="Genomic_DNA"/>
</dbReference>
<dbReference type="AlphaFoldDB" id="A0A4V6KNS1"/>
<accession>A0A4V6KNS1</accession>
<reference evidence="2 5" key="2">
    <citation type="submission" date="2024-06" db="EMBL/GenBank/DDBJ databases">
        <title>Soil Sphingobacterium thalpophilum.</title>
        <authorList>
            <person name="Yang J."/>
            <person name="Li J."/>
        </authorList>
    </citation>
    <scope>NUCLEOTIDE SEQUENCE [LARGE SCALE GENOMIC DNA]</scope>
    <source>
        <strain evidence="2 5">22g91tb</strain>
    </source>
</reference>
<gene>
    <name evidence="2" type="ORF">ABTW24_02180</name>
    <name evidence="3" type="ORF">NCTC11429_00960</name>
</gene>
<dbReference type="GeneID" id="78461744"/>
<dbReference type="RefSeq" id="WP_051607242.1">
    <property type="nucleotide sequence ID" value="NZ_CP141191.1"/>
</dbReference>
<feature type="transmembrane region" description="Helical" evidence="1">
    <location>
        <begin position="71"/>
        <end position="87"/>
    </location>
</feature>
<protein>
    <submittedName>
        <fullName evidence="3">Uncharacterized protein</fullName>
    </submittedName>
</protein>
<dbReference type="Proteomes" id="UP000308196">
    <property type="component" value="Chromosome"/>
</dbReference>
<sequence>MIIIRKYFAIVGLIVCFVSSMTPFLKVPIKGNWNLYQVDAYLFFITMLILGITALLFFVRAVRAYHWMTRLAAFWYVLSIAAVWFKINNYFGWGFADRLLSKSLHMRWGWIIYLVGIGLLLLSTRKMSSNIEDTQQKTS</sequence>
<evidence type="ECO:0000313" key="2">
    <source>
        <dbReference type="EMBL" id="MEZ0450395.1"/>
    </source>
</evidence>
<evidence type="ECO:0000313" key="4">
    <source>
        <dbReference type="Proteomes" id="UP000308196"/>
    </source>
</evidence>
<dbReference type="Proteomes" id="UP001566204">
    <property type="component" value="Unassembled WGS sequence"/>
</dbReference>
<feature type="transmembrane region" description="Helical" evidence="1">
    <location>
        <begin position="40"/>
        <end position="59"/>
    </location>
</feature>
<feature type="transmembrane region" description="Helical" evidence="1">
    <location>
        <begin position="107"/>
        <end position="124"/>
    </location>
</feature>
<keyword evidence="1" id="KW-0472">Membrane</keyword>
<dbReference type="KEGG" id="stha:NCTC11429_00960"/>
<evidence type="ECO:0000313" key="3">
    <source>
        <dbReference type="EMBL" id="VTR32108.1"/>
    </source>
</evidence>
<name>A0A4V6KNS1_9SPHI</name>
<keyword evidence="1" id="KW-1133">Transmembrane helix</keyword>
<keyword evidence="5" id="KW-1185">Reference proteome</keyword>
<organism evidence="3 4">
    <name type="scientific">Sphingobacterium thalpophilum</name>
    <dbReference type="NCBI Taxonomy" id="259"/>
    <lineage>
        <taxon>Bacteria</taxon>
        <taxon>Pseudomonadati</taxon>
        <taxon>Bacteroidota</taxon>
        <taxon>Sphingobacteriia</taxon>
        <taxon>Sphingobacteriales</taxon>
        <taxon>Sphingobacteriaceae</taxon>
        <taxon>Sphingobacterium</taxon>
    </lineage>
</organism>
<evidence type="ECO:0000313" key="5">
    <source>
        <dbReference type="Proteomes" id="UP001566204"/>
    </source>
</evidence>
<reference evidence="3 4" key="1">
    <citation type="submission" date="2019-05" db="EMBL/GenBank/DDBJ databases">
        <authorList>
            <consortium name="Pathogen Informatics"/>
        </authorList>
    </citation>
    <scope>NUCLEOTIDE SEQUENCE [LARGE SCALE GENOMIC DNA]</scope>
    <source>
        <strain evidence="3 4">NCTC11429</strain>
    </source>
</reference>